<evidence type="ECO:0000313" key="8">
    <source>
        <dbReference type="EMBL" id="RZS91415.1"/>
    </source>
</evidence>
<keyword evidence="8" id="KW-0282">Flagellum</keyword>
<dbReference type="InterPro" id="IPR001624">
    <property type="entry name" value="FliE"/>
</dbReference>
<evidence type="ECO:0000256" key="1">
    <source>
        <dbReference type="ARBA" id="ARBA00004117"/>
    </source>
</evidence>
<feature type="compositionally biased region" description="Low complexity" evidence="6">
    <location>
        <begin position="19"/>
        <end position="29"/>
    </location>
</feature>
<proteinExistence type="inferred from homology"/>
<accession>A0A4Q7NW38</accession>
<reference evidence="8 9" key="1">
    <citation type="submission" date="2019-02" db="EMBL/GenBank/DDBJ databases">
        <title>Genomic Encyclopedia of Type Strains, Phase IV (KMG-IV): sequencing the most valuable type-strain genomes for metagenomic binning, comparative biology and taxonomic classification.</title>
        <authorList>
            <person name="Goeker M."/>
        </authorList>
    </citation>
    <scope>NUCLEOTIDE SEQUENCE [LARGE SCALE GENOMIC DNA]</scope>
    <source>
        <strain evidence="8 9">DSM 45622</strain>
    </source>
</reference>
<evidence type="ECO:0000256" key="5">
    <source>
        <dbReference type="NCBIfam" id="TIGR00205"/>
    </source>
</evidence>
<dbReference type="PANTHER" id="PTHR34653:SF1">
    <property type="entry name" value="FLAGELLAR HOOK-BASAL BODY COMPLEX PROTEIN FLIE"/>
    <property type="match status" value="1"/>
</dbReference>
<dbReference type="PRINTS" id="PR01006">
    <property type="entry name" value="FLGHOOKFLIE"/>
</dbReference>
<keyword evidence="7" id="KW-0732">Signal</keyword>
<dbReference type="HAMAP" id="MF_00724">
    <property type="entry name" value="FliE"/>
    <property type="match status" value="1"/>
</dbReference>
<dbReference type="GO" id="GO:0005198">
    <property type="term" value="F:structural molecule activity"/>
    <property type="evidence" value="ECO:0007669"/>
    <property type="project" value="UniProtKB-UniRule"/>
</dbReference>
<sequence>MSIPAIGALAGLGSSLGTGAATAPTTATPQVSGPSGTSFGDLLAKGLQDVQDAQTKQDGLAVKAATGDLQDVHDYTIAASEAKLATQLTVALRDKAVSAFNEIMRMQA</sequence>
<feature type="signal peptide" evidence="7">
    <location>
        <begin position="1"/>
        <end position="20"/>
    </location>
</feature>
<evidence type="ECO:0000313" key="9">
    <source>
        <dbReference type="Proteomes" id="UP000293638"/>
    </source>
</evidence>
<organism evidence="8 9">
    <name type="scientific">Motilibacter rhizosphaerae</name>
    <dbReference type="NCBI Taxonomy" id="598652"/>
    <lineage>
        <taxon>Bacteria</taxon>
        <taxon>Bacillati</taxon>
        <taxon>Actinomycetota</taxon>
        <taxon>Actinomycetes</taxon>
        <taxon>Motilibacterales</taxon>
        <taxon>Motilibacteraceae</taxon>
        <taxon>Motilibacter</taxon>
    </lineage>
</organism>
<evidence type="ECO:0000256" key="4">
    <source>
        <dbReference type="HAMAP-Rule" id="MF_00724"/>
    </source>
</evidence>
<evidence type="ECO:0000256" key="6">
    <source>
        <dbReference type="SAM" id="MobiDB-lite"/>
    </source>
</evidence>
<dbReference type="NCBIfam" id="TIGR00205">
    <property type="entry name" value="fliE"/>
    <property type="match status" value="1"/>
</dbReference>
<feature type="region of interest" description="Disordered" evidence="6">
    <location>
        <begin position="19"/>
        <end position="40"/>
    </location>
</feature>
<dbReference type="GO" id="GO:0009425">
    <property type="term" value="C:bacterial-type flagellum basal body"/>
    <property type="evidence" value="ECO:0007669"/>
    <property type="project" value="UniProtKB-SubCell"/>
</dbReference>
<feature type="chain" id="PRO_5038755114" description="Flagellar hook-basal body complex protein FliE" evidence="7">
    <location>
        <begin position="21"/>
        <end position="108"/>
    </location>
</feature>
<comment type="caution">
    <text evidence="8">The sequence shown here is derived from an EMBL/GenBank/DDBJ whole genome shotgun (WGS) entry which is preliminary data.</text>
</comment>
<evidence type="ECO:0000256" key="2">
    <source>
        <dbReference type="ARBA" id="ARBA00009272"/>
    </source>
</evidence>
<protein>
    <recommendedName>
        <fullName evidence="4 5">Flagellar hook-basal body complex protein FliE</fullName>
    </recommendedName>
</protein>
<evidence type="ECO:0000256" key="7">
    <source>
        <dbReference type="SAM" id="SignalP"/>
    </source>
</evidence>
<dbReference type="OrthoDB" id="3268318at2"/>
<keyword evidence="3 4" id="KW-0975">Bacterial flagellum</keyword>
<dbReference type="RefSeq" id="WP_130491492.1">
    <property type="nucleotide sequence ID" value="NZ_SGXD01000001.1"/>
</dbReference>
<gene>
    <name evidence="4" type="primary">fliE</name>
    <name evidence="8" type="ORF">EV189_0656</name>
</gene>
<dbReference type="EMBL" id="SGXD01000001">
    <property type="protein sequence ID" value="RZS91415.1"/>
    <property type="molecule type" value="Genomic_DNA"/>
</dbReference>
<dbReference type="PANTHER" id="PTHR34653">
    <property type="match status" value="1"/>
</dbReference>
<evidence type="ECO:0000256" key="3">
    <source>
        <dbReference type="ARBA" id="ARBA00023143"/>
    </source>
</evidence>
<comment type="similarity">
    <text evidence="2 4">Belongs to the FliE family.</text>
</comment>
<dbReference type="Proteomes" id="UP000293638">
    <property type="component" value="Unassembled WGS sequence"/>
</dbReference>
<dbReference type="Pfam" id="PF02049">
    <property type="entry name" value="FliE"/>
    <property type="match status" value="1"/>
</dbReference>
<comment type="subcellular location">
    <subcellularLocation>
        <location evidence="1 4">Bacterial flagellum basal body</location>
    </subcellularLocation>
</comment>
<dbReference type="GO" id="GO:0003774">
    <property type="term" value="F:cytoskeletal motor activity"/>
    <property type="evidence" value="ECO:0007669"/>
    <property type="project" value="InterPro"/>
</dbReference>
<keyword evidence="9" id="KW-1185">Reference proteome</keyword>
<dbReference type="AlphaFoldDB" id="A0A4Q7NW38"/>
<name>A0A4Q7NW38_9ACTN</name>
<keyword evidence="8" id="KW-0966">Cell projection</keyword>
<dbReference type="GO" id="GO:0071973">
    <property type="term" value="P:bacterial-type flagellum-dependent cell motility"/>
    <property type="evidence" value="ECO:0007669"/>
    <property type="project" value="InterPro"/>
</dbReference>
<keyword evidence="8" id="KW-0969">Cilium</keyword>